<evidence type="ECO:0000313" key="3">
    <source>
        <dbReference type="WBParaSite" id="TCLT_0000649701-mRNA-1"/>
    </source>
</evidence>
<dbReference type="Proteomes" id="UP000276776">
    <property type="component" value="Unassembled WGS sequence"/>
</dbReference>
<name>A0A0N5D0Z8_THECL</name>
<reference evidence="1 2" key="2">
    <citation type="submission" date="2018-11" db="EMBL/GenBank/DDBJ databases">
        <authorList>
            <consortium name="Pathogen Informatics"/>
        </authorList>
    </citation>
    <scope>NUCLEOTIDE SEQUENCE [LARGE SCALE GENOMIC DNA]</scope>
</reference>
<keyword evidence="2" id="KW-1185">Reference proteome</keyword>
<reference evidence="3" key="1">
    <citation type="submission" date="2017-02" db="UniProtKB">
        <authorList>
            <consortium name="WormBaseParasite"/>
        </authorList>
    </citation>
    <scope>IDENTIFICATION</scope>
</reference>
<proteinExistence type="predicted"/>
<dbReference type="AlphaFoldDB" id="A0A0N5D0Z8"/>
<evidence type="ECO:0000313" key="2">
    <source>
        <dbReference type="Proteomes" id="UP000276776"/>
    </source>
</evidence>
<dbReference type="EMBL" id="UYYF01004420">
    <property type="protein sequence ID" value="VDN03842.1"/>
    <property type="molecule type" value="Genomic_DNA"/>
</dbReference>
<evidence type="ECO:0000313" key="1">
    <source>
        <dbReference type="EMBL" id="VDN03842.1"/>
    </source>
</evidence>
<sequence length="78" mass="8367">MDGGSTPVPNATITPSIKASSMIYICGGLNNVIAKTKFVPKMRLGVESAVIEYCTKNAVENVLKITESNRLVYFSNGL</sequence>
<gene>
    <name evidence="1" type="ORF">TCLT_LOCUS6486</name>
</gene>
<accession>A0A0N5D0Z8</accession>
<dbReference type="WBParaSite" id="TCLT_0000649701-mRNA-1">
    <property type="protein sequence ID" value="TCLT_0000649701-mRNA-1"/>
    <property type="gene ID" value="TCLT_0000649701"/>
</dbReference>
<protein>
    <submittedName>
        <fullName evidence="3">FGGY_N domain-containing protein</fullName>
    </submittedName>
</protein>
<organism evidence="3">
    <name type="scientific">Thelazia callipaeda</name>
    <name type="common">Oriental eyeworm</name>
    <name type="synonym">Parasitic nematode</name>
    <dbReference type="NCBI Taxonomy" id="103827"/>
    <lineage>
        <taxon>Eukaryota</taxon>
        <taxon>Metazoa</taxon>
        <taxon>Ecdysozoa</taxon>
        <taxon>Nematoda</taxon>
        <taxon>Chromadorea</taxon>
        <taxon>Rhabditida</taxon>
        <taxon>Spirurina</taxon>
        <taxon>Spiruromorpha</taxon>
        <taxon>Thelazioidea</taxon>
        <taxon>Thelaziidae</taxon>
        <taxon>Thelazia</taxon>
    </lineage>
</organism>